<dbReference type="SMART" id="SM00479">
    <property type="entry name" value="EXOIII"/>
    <property type="match status" value="1"/>
</dbReference>
<sequence length="622" mass="67320">MSAAAGWYSDPWSQATLRWCDGIRWTKWTYGSEPPIAPGNATQPGRGLQDSTAGSESGLSALLSDADRIAVIDVETTGLFSADRVVEVAVVSLDRNGSVVDEFECLINPLRDPGPTWIHGLTPSILQGAPAFDDIALHLAALIDGAVVAAHNLCFDRRLLGYEFDRLGIDVDWGDGLDTLRAVGGCKLSAACMDYGVQLHGAHRALTDARATTELLLKVVDFFRSCRPASARPVSASFPRVLTRDGLTAVDVERPYVTRLAANLHSSADFAPYVTLLDYAVADLRFDADERRELSQLAEDLGLNERGRAQAHREFLQGVIDAALDDGAVTDDEFDQLCRTAALLQLDDAVVYARTNPYRITTEALHLHPGMRICFTGAALRPNGDPLERDDLETHARQHDLEPVSAVTKKNCDLLVAADPASMSRKAKDAKKFGIPIASVSDYLTALRTRSPLLANRLPAKGVGLVCSICGHTWIAARRRGEPVCDGCRQPAKPSSGPNDGQNATNTNTRADRLDRCREAVDLQQKGLSRRDIGATIGVSDDTVKGLLRDGKFYADPTTDPTRLDLAKLAAAARSEGVPRAVFCDQARLSKGKADEVWKDADVLFSESNATRHLGRVVDETS</sequence>
<keyword evidence="1" id="KW-0540">Nuclease</keyword>
<evidence type="ECO:0000256" key="2">
    <source>
        <dbReference type="ARBA" id="ARBA00022801"/>
    </source>
</evidence>
<accession>A0ABY8VWP9</accession>
<dbReference type="Proteomes" id="UP001236585">
    <property type="component" value="Chromosome"/>
</dbReference>
<evidence type="ECO:0000259" key="5">
    <source>
        <dbReference type="SMART" id="SM00479"/>
    </source>
</evidence>
<evidence type="ECO:0000313" key="6">
    <source>
        <dbReference type="EMBL" id="WIM88069.1"/>
    </source>
</evidence>
<dbReference type="InterPro" id="IPR036397">
    <property type="entry name" value="RNaseH_sf"/>
</dbReference>
<protein>
    <submittedName>
        <fullName evidence="6">Exonuclease domain-containing protein</fullName>
    </submittedName>
</protein>
<dbReference type="InterPro" id="IPR013520">
    <property type="entry name" value="Ribonucl_H"/>
</dbReference>
<dbReference type="Pfam" id="PF00929">
    <property type="entry name" value="RNase_T"/>
    <property type="match status" value="1"/>
</dbReference>
<keyword evidence="2" id="KW-0378">Hydrolase</keyword>
<organism evidence="6 7">
    <name type="scientific">Candidatus Mycobacterium wuenschmannii</name>
    <dbReference type="NCBI Taxonomy" id="3027808"/>
    <lineage>
        <taxon>Bacteria</taxon>
        <taxon>Bacillati</taxon>
        <taxon>Actinomycetota</taxon>
        <taxon>Actinomycetes</taxon>
        <taxon>Mycobacteriales</taxon>
        <taxon>Mycobacteriaceae</taxon>
        <taxon>Mycobacterium</taxon>
    </lineage>
</organism>
<dbReference type="Gene3D" id="3.40.50.10190">
    <property type="entry name" value="BRCT domain"/>
    <property type="match status" value="1"/>
</dbReference>
<evidence type="ECO:0000256" key="4">
    <source>
        <dbReference type="SAM" id="MobiDB-lite"/>
    </source>
</evidence>
<evidence type="ECO:0000313" key="7">
    <source>
        <dbReference type="Proteomes" id="UP001236585"/>
    </source>
</evidence>
<dbReference type="EMBL" id="CP126981">
    <property type="protein sequence ID" value="WIM88069.1"/>
    <property type="molecule type" value="Genomic_DNA"/>
</dbReference>
<dbReference type="CDD" id="cd06127">
    <property type="entry name" value="DEDDh"/>
    <property type="match status" value="1"/>
</dbReference>
<name>A0ABY8VWP9_9MYCO</name>
<dbReference type="PANTHER" id="PTHR30231">
    <property type="entry name" value="DNA POLYMERASE III SUBUNIT EPSILON"/>
    <property type="match status" value="1"/>
</dbReference>
<dbReference type="GO" id="GO:0004527">
    <property type="term" value="F:exonuclease activity"/>
    <property type="evidence" value="ECO:0007669"/>
    <property type="project" value="UniProtKB-KW"/>
</dbReference>
<feature type="region of interest" description="Disordered" evidence="4">
    <location>
        <begin position="485"/>
        <end position="512"/>
    </location>
</feature>
<dbReference type="InterPro" id="IPR036420">
    <property type="entry name" value="BRCT_dom_sf"/>
</dbReference>
<dbReference type="Gene3D" id="3.30.420.10">
    <property type="entry name" value="Ribonuclease H-like superfamily/Ribonuclease H"/>
    <property type="match status" value="1"/>
</dbReference>
<dbReference type="InterPro" id="IPR012337">
    <property type="entry name" value="RNaseH-like_sf"/>
</dbReference>
<dbReference type="SUPFAM" id="SSF53098">
    <property type="entry name" value="Ribonuclease H-like"/>
    <property type="match status" value="1"/>
</dbReference>
<proteinExistence type="predicted"/>
<gene>
    <name evidence="6" type="ORF">PT015_00605</name>
</gene>
<keyword evidence="7" id="KW-1185">Reference proteome</keyword>
<feature type="region of interest" description="Disordered" evidence="4">
    <location>
        <begin position="34"/>
        <end position="54"/>
    </location>
</feature>
<evidence type="ECO:0000256" key="3">
    <source>
        <dbReference type="ARBA" id="ARBA00022839"/>
    </source>
</evidence>
<keyword evidence="3 6" id="KW-0269">Exonuclease</keyword>
<feature type="compositionally biased region" description="Polar residues" evidence="4">
    <location>
        <begin position="496"/>
        <end position="509"/>
    </location>
</feature>
<feature type="domain" description="Exonuclease" evidence="5">
    <location>
        <begin position="68"/>
        <end position="225"/>
    </location>
</feature>
<reference evidence="6 7" key="1">
    <citation type="journal article" date="2023" name="Microbiol. Resour. Announc.">
        <title>Complete Genome Sequence of Mycobacterium wuenschmanii, a novel Nontuberculous Mycobacterium Isolated from a captive population of Amazon Milk Frogs.</title>
        <authorList>
            <person name="Hicks J."/>
            <person name="Zeineldin M."/>
            <person name="Ward H."/>
            <person name="Wuenschmann A."/>
            <person name="Camp P."/>
            <person name="Farrell D."/>
            <person name="Lehman K."/>
            <person name="Thacker T."/>
            <person name="Cuthbert E."/>
        </authorList>
    </citation>
    <scope>NUCLEOTIDE SEQUENCE [LARGE SCALE GENOMIC DNA]</scope>
    <source>
        <strain evidence="6 7">Wuenschmanii</strain>
    </source>
</reference>
<evidence type="ECO:0000256" key="1">
    <source>
        <dbReference type="ARBA" id="ARBA00022722"/>
    </source>
</evidence>
<dbReference type="PANTHER" id="PTHR30231:SF4">
    <property type="entry name" value="PROTEIN NEN2"/>
    <property type="match status" value="1"/>
</dbReference>
<dbReference type="RefSeq" id="WP_285188079.1">
    <property type="nucleotide sequence ID" value="NZ_CP126981.1"/>
</dbReference>